<feature type="chain" id="PRO_5044001667" description="Secreted protein" evidence="1">
    <location>
        <begin position="21"/>
        <end position="98"/>
    </location>
</feature>
<keyword evidence="3" id="KW-1185">Reference proteome</keyword>
<evidence type="ECO:0000313" key="2">
    <source>
        <dbReference type="EMBL" id="KAK7030123.1"/>
    </source>
</evidence>
<gene>
    <name evidence="2" type="ORF">R3P38DRAFT_2933300</name>
</gene>
<protein>
    <recommendedName>
        <fullName evidence="4">Secreted protein</fullName>
    </recommendedName>
</protein>
<dbReference type="EMBL" id="JAWWNJ010000026">
    <property type="protein sequence ID" value="KAK7030123.1"/>
    <property type="molecule type" value="Genomic_DNA"/>
</dbReference>
<evidence type="ECO:0000256" key="1">
    <source>
        <dbReference type="SAM" id="SignalP"/>
    </source>
</evidence>
<evidence type="ECO:0000313" key="3">
    <source>
        <dbReference type="Proteomes" id="UP001362999"/>
    </source>
</evidence>
<dbReference type="Proteomes" id="UP001362999">
    <property type="component" value="Unassembled WGS sequence"/>
</dbReference>
<feature type="signal peptide" evidence="1">
    <location>
        <begin position="1"/>
        <end position="20"/>
    </location>
</feature>
<name>A0AAW0BU43_9AGAR</name>
<proteinExistence type="predicted"/>
<keyword evidence="1" id="KW-0732">Signal</keyword>
<accession>A0AAW0BU43</accession>
<reference evidence="2 3" key="1">
    <citation type="journal article" date="2024" name="J Genomics">
        <title>Draft genome sequencing and assembly of Favolaschia claudopus CIRM-BRFM 2984 isolated from oak limbs.</title>
        <authorList>
            <person name="Navarro D."/>
            <person name="Drula E."/>
            <person name="Chaduli D."/>
            <person name="Cazenave R."/>
            <person name="Ahrendt S."/>
            <person name="Wang J."/>
            <person name="Lipzen A."/>
            <person name="Daum C."/>
            <person name="Barry K."/>
            <person name="Grigoriev I.V."/>
            <person name="Favel A."/>
            <person name="Rosso M.N."/>
            <person name="Martin F."/>
        </authorList>
    </citation>
    <scope>NUCLEOTIDE SEQUENCE [LARGE SCALE GENOMIC DNA]</scope>
    <source>
        <strain evidence="2 3">CIRM-BRFM 2984</strain>
    </source>
</reference>
<organism evidence="2 3">
    <name type="scientific">Favolaschia claudopus</name>
    <dbReference type="NCBI Taxonomy" id="2862362"/>
    <lineage>
        <taxon>Eukaryota</taxon>
        <taxon>Fungi</taxon>
        <taxon>Dikarya</taxon>
        <taxon>Basidiomycota</taxon>
        <taxon>Agaricomycotina</taxon>
        <taxon>Agaricomycetes</taxon>
        <taxon>Agaricomycetidae</taxon>
        <taxon>Agaricales</taxon>
        <taxon>Marasmiineae</taxon>
        <taxon>Mycenaceae</taxon>
        <taxon>Favolaschia</taxon>
    </lineage>
</organism>
<sequence length="98" mass="11144">MWRLGVLALLLWRVVFVADAERSVEETVGVVHRLERRNSGGDGVYKCRAFALCKIVLFRNRVPTAGLFSCHTYQSAYRCGSRLLQMRPAWAVSLLTMI</sequence>
<evidence type="ECO:0008006" key="4">
    <source>
        <dbReference type="Google" id="ProtNLM"/>
    </source>
</evidence>
<dbReference type="AlphaFoldDB" id="A0AAW0BU43"/>
<comment type="caution">
    <text evidence="2">The sequence shown here is derived from an EMBL/GenBank/DDBJ whole genome shotgun (WGS) entry which is preliminary data.</text>
</comment>